<accession>A0A8H5LKW0</accession>
<keyword evidence="1" id="KW-0812">Transmembrane</keyword>
<evidence type="ECO:0000313" key="3">
    <source>
        <dbReference type="Proteomes" id="UP000559256"/>
    </source>
</evidence>
<feature type="transmembrane region" description="Helical" evidence="1">
    <location>
        <begin position="217"/>
        <end position="243"/>
    </location>
</feature>
<dbReference type="OrthoDB" id="3265563at2759"/>
<keyword evidence="1" id="KW-0472">Membrane</keyword>
<keyword evidence="3" id="KW-1185">Reference proteome</keyword>
<keyword evidence="1" id="KW-1133">Transmembrane helix</keyword>
<reference evidence="2 3" key="1">
    <citation type="journal article" date="2020" name="ISME J.">
        <title>Uncovering the hidden diversity of litter-decomposition mechanisms in mushroom-forming fungi.</title>
        <authorList>
            <person name="Floudas D."/>
            <person name="Bentzer J."/>
            <person name="Ahren D."/>
            <person name="Johansson T."/>
            <person name="Persson P."/>
            <person name="Tunlid A."/>
        </authorList>
    </citation>
    <scope>NUCLEOTIDE SEQUENCE [LARGE SCALE GENOMIC DNA]</scope>
    <source>
        <strain evidence="2 3">CBS 291.85</strain>
    </source>
</reference>
<dbReference type="AlphaFoldDB" id="A0A8H5LKW0"/>
<protein>
    <submittedName>
        <fullName evidence="2">Uncharacterized protein</fullName>
    </submittedName>
</protein>
<dbReference type="Proteomes" id="UP000559256">
    <property type="component" value="Unassembled WGS sequence"/>
</dbReference>
<proteinExistence type="predicted"/>
<evidence type="ECO:0000313" key="2">
    <source>
        <dbReference type="EMBL" id="KAF5361250.1"/>
    </source>
</evidence>
<dbReference type="EMBL" id="JAACJM010000041">
    <property type="protein sequence ID" value="KAF5361250.1"/>
    <property type="molecule type" value="Genomic_DNA"/>
</dbReference>
<feature type="transmembrane region" description="Helical" evidence="1">
    <location>
        <begin position="264"/>
        <end position="287"/>
    </location>
</feature>
<feature type="transmembrane region" description="Helical" evidence="1">
    <location>
        <begin position="174"/>
        <end position="197"/>
    </location>
</feature>
<name>A0A8H5LKW0_9AGAR</name>
<evidence type="ECO:0000256" key="1">
    <source>
        <dbReference type="SAM" id="Phobius"/>
    </source>
</evidence>
<feature type="transmembrane region" description="Helical" evidence="1">
    <location>
        <begin position="95"/>
        <end position="121"/>
    </location>
</feature>
<feature type="transmembrane region" description="Helical" evidence="1">
    <location>
        <begin position="47"/>
        <end position="74"/>
    </location>
</feature>
<feature type="transmembrane region" description="Helical" evidence="1">
    <location>
        <begin position="299"/>
        <end position="318"/>
    </location>
</feature>
<comment type="caution">
    <text evidence="2">The sequence shown here is derived from an EMBL/GenBank/DDBJ whole genome shotgun (WGS) entry which is preliminary data.</text>
</comment>
<sequence>MITARYIYKARAIHLIMFSFPTRTVEMSTNNFSQSLPSELQTRRYEIVIPLAVATILYGAFCVLFGVCIHILLQKQKKVQIRSTRHGHGHSQKDFSFWFHMVTSTLLFASATAGVCLSVAFTLDQLDFSESSNETGPGNRLFIGSAFLYILTNCIADMIIIYRCYVIWGYRKGILTGAILLSLANNVTALYFAILTVPQHSDVTRMWEISYSGANVFVTYAFLFVNLFVNGTLSGMIAGRIWYIQRSFQRSFGMNLARKYDSAISITLESGVIYSFAIIILPLVPFFSKNSAQFNHQGFLLIQIAGIAPTLIIVRAGLGVSTENVPQHTTMLSTFRARSEPERVEGTNSADEQVISLEDHISDIGSEGLASKHTNS</sequence>
<organism evidence="2 3">
    <name type="scientific">Tetrapyrgos nigripes</name>
    <dbReference type="NCBI Taxonomy" id="182062"/>
    <lineage>
        <taxon>Eukaryota</taxon>
        <taxon>Fungi</taxon>
        <taxon>Dikarya</taxon>
        <taxon>Basidiomycota</taxon>
        <taxon>Agaricomycotina</taxon>
        <taxon>Agaricomycetes</taxon>
        <taxon>Agaricomycetidae</taxon>
        <taxon>Agaricales</taxon>
        <taxon>Marasmiineae</taxon>
        <taxon>Marasmiaceae</taxon>
        <taxon>Tetrapyrgos</taxon>
    </lineage>
</organism>
<gene>
    <name evidence="2" type="ORF">D9758_010259</name>
</gene>
<feature type="transmembrane region" description="Helical" evidence="1">
    <location>
        <begin position="141"/>
        <end position="162"/>
    </location>
</feature>